<keyword evidence="2 10" id="KW-1003">Cell membrane</keyword>
<dbReference type="EMBL" id="SJFN01000020">
    <property type="protein sequence ID" value="TBW36409.1"/>
    <property type="molecule type" value="Genomic_DNA"/>
</dbReference>
<gene>
    <name evidence="10 12" type="primary">murJ</name>
    <name evidence="12" type="ORF">EYW49_13765</name>
</gene>
<organism evidence="12 13">
    <name type="scientific">Siculibacillus lacustris</name>
    <dbReference type="NCBI Taxonomy" id="1549641"/>
    <lineage>
        <taxon>Bacteria</taxon>
        <taxon>Pseudomonadati</taxon>
        <taxon>Pseudomonadota</taxon>
        <taxon>Alphaproteobacteria</taxon>
        <taxon>Hyphomicrobiales</taxon>
        <taxon>Ancalomicrobiaceae</taxon>
        <taxon>Siculibacillus</taxon>
    </lineage>
</organism>
<dbReference type="CDD" id="cd13123">
    <property type="entry name" value="MATE_MurJ_like"/>
    <property type="match status" value="1"/>
</dbReference>
<name>A0A4Q9VNL4_9HYPH</name>
<feature type="transmembrane region" description="Helical" evidence="10">
    <location>
        <begin position="157"/>
        <end position="180"/>
    </location>
</feature>
<evidence type="ECO:0000256" key="4">
    <source>
        <dbReference type="ARBA" id="ARBA00022960"/>
    </source>
</evidence>
<keyword evidence="3 10" id="KW-0812">Transmembrane</keyword>
<dbReference type="AlphaFoldDB" id="A0A4Q9VNL4"/>
<comment type="subcellular location">
    <subcellularLocation>
        <location evidence="10">Cell inner membrane</location>
        <topology evidence="10">Multi-pass membrane protein</topology>
    </subcellularLocation>
    <subcellularLocation>
        <location evidence="1">Cell membrane</location>
        <topology evidence="1">Multi-pass membrane protein</topology>
    </subcellularLocation>
</comment>
<feature type="transmembrane region" description="Helical" evidence="10">
    <location>
        <begin position="320"/>
        <end position="341"/>
    </location>
</feature>
<feature type="transmembrane region" description="Helical" evidence="10">
    <location>
        <begin position="486"/>
        <end position="507"/>
    </location>
</feature>
<keyword evidence="13" id="KW-1185">Reference proteome</keyword>
<feature type="transmembrane region" description="Helical" evidence="10">
    <location>
        <begin position="453"/>
        <end position="474"/>
    </location>
</feature>
<accession>A0A4Q9VNL4</accession>
<feature type="transmembrane region" description="Helical" evidence="10">
    <location>
        <begin position="236"/>
        <end position="257"/>
    </location>
</feature>
<keyword evidence="10 11" id="KW-0961">Cell wall biogenesis/degradation</keyword>
<evidence type="ECO:0000256" key="3">
    <source>
        <dbReference type="ARBA" id="ARBA00022692"/>
    </source>
</evidence>
<dbReference type="GO" id="GO:0071555">
    <property type="term" value="P:cell wall organization"/>
    <property type="evidence" value="ECO:0007669"/>
    <property type="project" value="UniProtKB-UniRule"/>
</dbReference>
<dbReference type="PIRSF" id="PIRSF002869">
    <property type="entry name" value="MviN"/>
    <property type="match status" value="1"/>
</dbReference>
<dbReference type="GO" id="GO:0009252">
    <property type="term" value="P:peptidoglycan biosynthetic process"/>
    <property type="evidence" value="ECO:0007669"/>
    <property type="project" value="UniProtKB-UniRule"/>
</dbReference>
<sequence length="528" mass="53943">MSLVRNVLTVGGATLASRGLGFVRDTMIAAALGTGPVADAFFVAFRLPNLFRRLFAEGAFASGFVPLLVRARDEVGAAGARRFSGAALAVLLAVVIAVSLIAALAAPALVRLLAPGFVDDPAKFALTVDLTRICFPYLGCVSVVALLAGVLAAERRFLAAALAPVLLNLVFIAALIGLALAGRAPGPADGRVLAVAVVVAGVVQVVLLAIAVLAAGSTPNLRRPLFDDRLRRFGALAVPGLIAGGLTEINVVVATMIASAEPGAVSWLYYADRLYQLPLGVIGIAIGQVLLPEIAVGLFDPDRARADAVLSRALEAALALALPAAVALWVLAGPITVVLFQRGAFGAGDAVETTRAMAALALGLPGFVLVKVFSPAFYAREDTRLPMAVGGVAVAVNVALALAFFPFVGWIAVPVATAAAGWINAALLAAILIRRGHWRIDATLARRVPRLAVAATAMGLVVAIGGDLGADLLAAARPLAVKGATLAVLVALGLAVHGGLIVALGVVDRRTFRRRRADPPCPTPTDAA</sequence>
<feature type="transmembrane region" description="Helical" evidence="10">
    <location>
        <begin position="277"/>
        <end position="299"/>
    </location>
</feature>
<dbReference type="PRINTS" id="PR01806">
    <property type="entry name" value="VIRFACTRMVIN"/>
</dbReference>
<keyword evidence="10 11" id="KW-0813">Transport</keyword>
<evidence type="ECO:0000256" key="9">
    <source>
        <dbReference type="ARBA" id="ARBA00061532"/>
    </source>
</evidence>
<comment type="pathway">
    <text evidence="10">Cell wall biogenesis; peptidoglycan biosynthesis.</text>
</comment>
<dbReference type="UniPathway" id="UPA00219"/>
<evidence type="ECO:0000256" key="11">
    <source>
        <dbReference type="PIRNR" id="PIRNR002869"/>
    </source>
</evidence>
<feature type="transmembrane region" description="Helical" evidence="10">
    <location>
        <begin position="27"/>
        <end position="45"/>
    </location>
</feature>
<keyword evidence="6 10" id="KW-1133">Transmembrane helix</keyword>
<dbReference type="OrthoDB" id="9816572at2"/>
<dbReference type="Proteomes" id="UP000292781">
    <property type="component" value="Unassembled WGS sequence"/>
</dbReference>
<feature type="transmembrane region" description="Helical" evidence="10">
    <location>
        <begin position="130"/>
        <end position="150"/>
    </location>
</feature>
<dbReference type="HAMAP" id="MF_02078">
    <property type="entry name" value="MurJ_MviN"/>
    <property type="match status" value="1"/>
</dbReference>
<dbReference type="PANTHER" id="PTHR47019:SF1">
    <property type="entry name" value="LIPID II FLIPPASE MURJ"/>
    <property type="match status" value="1"/>
</dbReference>
<evidence type="ECO:0000256" key="6">
    <source>
        <dbReference type="ARBA" id="ARBA00022989"/>
    </source>
</evidence>
<evidence type="ECO:0000256" key="5">
    <source>
        <dbReference type="ARBA" id="ARBA00022984"/>
    </source>
</evidence>
<evidence type="ECO:0000256" key="8">
    <source>
        <dbReference type="ARBA" id="ARBA00060041"/>
    </source>
</evidence>
<keyword evidence="10" id="KW-0997">Cell inner membrane</keyword>
<dbReference type="NCBIfam" id="TIGR01695">
    <property type="entry name" value="murJ_mviN"/>
    <property type="match status" value="1"/>
</dbReference>
<dbReference type="GO" id="GO:0005886">
    <property type="term" value="C:plasma membrane"/>
    <property type="evidence" value="ECO:0007669"/>
    <property type="project" value="UniProtKB-SubCell"/>
</dbReference>
<dbReference type="GO" id="GO:0034204">
    <property type="term" value="P:lipid translocation"/>
    <property type="evidence" value="ECO:0007669"/>
    <property type="project" value="TreeGrafter"/>
</dbReference>
<comment type="caution">
    <text evidence="12">The sequence shown here is derived from an EMBL/GenBank/DDBJ whole genome shotgun (WGS) entry which is preliminary data.</text>
</comment>
<comment type="function">
    <text evidence="8 10 11">Involved in peptidoglycan biosynthesis. Transports lipid-linked peptidoglycan precursors from the inner to the outer leaflet of the cytoplasmic membrane.</text>
</comment>
<dbReference type="InterPro" id="IPR004268">
    <property type="entry name" value="MurJ"/>
</dbReference>
<comment type="similarity">
    <text evidence="9 10 11">Belongs to the MurJ/MviN family.</text>
</comment>
<protein>
    <recommendedName>
        <fullName evidence="10">Probable lipid II flippase MurJ</fullName>
    </recommendedName>
</protein>
<dbReference type="GO" id="GO:0015648">
    <property type="term" value="F:lipid-linked peptidoglycan transporter activity"/>
    <property type="evidence" value="ECO:0007669"/>
    <property type="project" value="UniProtKB-UniRule"/>
</dbReference>
<dbReference type="GO" id="GO:0008360">
    <property type="term" value="P:regulation of cell shape"/>
    <property type="evidence" value="ECO:0007669"/>
    <property type="project" value="UniProtKB-UniRule"/>
</dbReference>
<dbReference type="Pfam" id="PF03023">
    <property type="entry name" value="MurJ"/>
    <property type="match status" value="1"/>
</dbReference>
<evidence type="ECO:0000256" key="1">
    <source>
        <dbReference type="ARBA" id="ARBA00004651"/>
    </source>
</evidence>
<evidence type="ECO:0000313" key="12">
    <source>
        <dbReference type="EMBL" id="TBW36409.1"/>
    </source>
</evidence>
<keyword evidence="4 10" id="KW-0133">Cell shape</keyword>
<keyword evidence="7 10" id="KW-0472">Membrane</keyword>
<feature type="transmembrane region" description="Helical" evidence="10">
    <location>
        <begin position="192"/>
        <end position="215"/>
    </location>
</feature>
<evidence type="ECO:0000256" key="7">
    <source>
        <dbReference type="ARBA" id="ARBA00023136"/>
    </source>
</evidence>
<evidence type="ECO:0000313" key="13">
    <source>
        <dbReference type="Proteomes" id="UP000292781"/>
    </source>
</evidence>
<feature type="transmembrane region" description="Helical" evidence="10">
    <location>
        <begin position="353"/>
        <end position="373"/>
    </location>
</feature>
<evidence type="ECO:0000256" key="2">
    <source>
        <dbReference type="ARBA" id="ARBA00022475"/>
    </source>
</evidence>
<feature type="transmembrane region" description="Helical" evidence="10">
    <location>
        <begin position="411"/>
        <end position="433"/>
    </location>
</feature>
<dbReference type="RefSeq" id="WP_131310166.1">
    <property type="nucleotide sequence ID" value="NZ_SJFN01000020.1"/>
</dbReference>
<dbReference type="PANTHER" id="PTHR47019">
    <property type="entry name" value="LIPID II FLIPPASE MURJ"/>
    <property type="match status" value="1"/>
</dbReference>
<feature type="transmembrane region" description="Helical" evidence="10">
    <location>
        <begin position="86"/>
        <end position="110"/>
    </location>
</feature>
<dbReference type="InterPro" id="IPR051050">
    <property type="entry name" value="Lipid_II_flippase_MurJ/MviN"/>
</dbReference>
<proteinExistence type="inferred from homology"/>
<feature type="transmembrane region" description="Helical" evidence="10">
    <location>
        <begin position="385"/>
        <end position="405"/>
    </location>
</feature>
<reference evidence="12 13" key="1">
    <citation type="submission" date="2019-02" db="EMBL/GenBank/DDBJ databases">
        <title>Siculibacillus lacustris gen. nov., sp. nov., a new rosette-forming bacterium isolated from a freshwater crater lake (Lake St. Ana, Romania).</title>
        <authorList>
            <person name="Felfoldi T."/>
            <person name="Marton Z."/>
            <person name="Szabo A."/>
            <person name="Mentes A."/>
            <person name="Boka K."/>
            <person name="Marialigeti K."/>
            <person name="Mathe I."/>
            <person name="Koncz M."/>
            <person name="Schumann P."/>
            <person name="Toth E."/>
        </authorList>
    </citation>
    <scope>NUCLEOTIDE SEQUENCE [LARGE SCALE GENOMIC DNA]</scope>
    <source>
        <strain evidence="12 13">SA-279</strain>
    </source>
</reference>
<keyword evidence="5 10" id="KW-0573">Peptidoglycan synthesis</keyword>
<evidence type="ECO:0000256" key="10">
    <source>
        <dbReference type="HAMAP-Rule" id="MF_02078"/>
    </source>
</evidence>